<feature type="transmembrane region" description="Helical" evidence="16">
    <location>
        <begin position="65"/>
        <end position="83"/>
    </location>
</feature>
<evidence type="ECO:0000256" key="7">
    <source>
        <dbReference type="ARBA" id="ARBA00022723"/>
    </source>
</evidence>
<reference evidence="19 20" key="1">
    <citation type="submission" date="2018-12" db="EMBL/GenBank/DDBJ databases">
        <authorList>
            <person name="Yang Y."/>
        </authorList>
    </citation>
    <scope>NUCLEOTIDE SEQUENCE [LARGE SCALE GENOMIC DNA]</scope>
    <source>
        <strain evidence="19 20">GSF71</strain>
    </source>
</reference>
<dbReference type="PROSITE" id="PS50857">
    <property type="entry name" value="COX2_CUA"/>
    <property type="match status" value="1"/>
</dbReference>
<keyword evidence="8" id="KW-1278">Translocase</keyword>
<dbReference type="Proteomes" id="UP000280346">
    <property type="component" value="Unassembled WGS sequence"/>
</dbReference>
<dbReference type="InterPro" id="IPR045187">
    <property type="entry name" value="CcO_II"/>
</dbReference>
<evidence type="ECO:0000256" key="15">
    <source>
        <dbReference type="PROSITE-ProRule" id="PRU00433"/>
    </source>
</evidence>
<keyword evidence="5 15" id="KW-0349">Heme</keyword>
<evidence type="ECO:0000256" key="14">
    <source>
        <dbReference type="ARBA" id="ARBA00047816"/>
    </source>
</evidence>
<keyword evidence="9" id="KW-0249">Electron transport</keyword>
<dbReference type="GO" id="GO:0004129">
    <property type="term" value="F:cytochrome-c oxidase activity"/>
    <property type="evidence" value="ECO:0007669"/>
    <property type="project" value="UniProtKB-EC"/>
</dbReference>
<dbReference type="InterPro" id="IPR008972">
    <property type="entry name" value="Cupredoxin"/>
</dbReference>
<evidence type="ECO:0000256" key="8">
    <source>
        <dbReference type="ARBA" id="ARBA00022967"/>
    </source>
</evidence>
<evidence type="ECO:0000256" key="4">
    <source>
        <dbReference type="ARBA" id="ARBA00022448"/>
    </source>
</evidence>
<dbReference type="AlphaFoldDB" id="A0A433J4I5"/>
<name>A0A433J4I5_9PROT</name>
<dbReference type="CDD" id="cd13915">
    <property type="entry name" value="CuRO_HCO_II_like_2"/>
    <property type="match status" value="1"/>
</dbReference>
<dbReference type="InterPro" id="IPR002429">
    <property type="entry name" value="CcO_II-like_C"/>
</dbReference>
<evidence type="ECO:0000256" key="11">
    <source>
        <dbReference type="ARBA" id="ARBA00023004"/>
    </source>
</evidence>
<dbReference type="GO" id="GO:0005507">
    <property type="term" value="F:copper ion binding"/>
    <property type="evidence" value="ECO:0007669"/>
    <property type="project" value="InterPro"/>
</dbReference>
<dbReference type="Gene3D" id="1.10.760.10">
    <property type="entry name" value="Cytochrome c-like domain"/>
    <property type="match status" value="1"/>
</dbReference>
<evidence type="ECO:0000256" key="5">
    <source>
        <dbReference type="ARBA" id="ARBA00022617"/>
    </source>
</evidence>
<keyword evidence="10 16" id="KW-1133">Transmembrane helix</keyword>
<dbReference type="EC" id="7.1.1.9" evidence="3"/>
<organism evidence="19 20">
    <name type="scientific">Azospirillum doebereinerae</name>
    <dbReference type="NCBI Taxonomy" id="92933"/>
    <lineage>
        <taxon>Bacteria</taxon>
        <taxon>Pseudomonadati</taxon>
        <taxon>Pseudomonadota</taxon>
        <taxon>Alphaproteobacteria</taxon>
        <taxon>Rhodospirillales</taxon>
        <taxon>Azospirillaceae</taxon>
        <taxon>Azospirillum</taxon>
    </lineage>
</organism>
<dbReference type="PANTHER" id="PTHR22888">
    <property type="entry name" value="CYTOCHROME C OXIDASE, SUBUNIT II"/>
    <property type="match status" value="1"/>
</dbReference>
<feature type="transmembrane region" description="Helical" evidence="16">
    <location>
        <begin position="20"/>
        <end position="44"/>
    </location>
</feature>
<protein>
    <recommendedName>
        <fullName evidence="3">cytochrome-c oxidase</fullName>
        <ecNumber evidence="3">7.1.1.9</ecNumber>
    </recommendedName>
</protein>
<comment type="similarity">
    <text evidence="2">Belongs to the cytochrome c oxidase subunit 2 family.</text>
</comment>
<keyword evidence="20" id="KW-1185">Reference proteome</keyword>
<keyword evidence="12" id="KW-0186">Copper</keyword>
<keyword evidence="6 16" id="KW-0812">Transmembrane</keyword>
<evidence type="ECO:0000313" key="19">
    <source>
        <dbReference type="EMBL" id="RUQ67120.1"/>
    </source>
</evidence>
<evidence type="ECO:0000256" key="13">
    <source>
        <dbReference type="ARBA" id="ARBA00023136"/>
    </source>
</evidence>
<feature type="domain" description="Cytochrome c" evidence="18">
    <location>
        <begin position="212"/>
        <end position="316"/>
    </location>
</feature>
<dbReference type="PROSITE" id="PS00078">
    <property type="entry name" value="COX2"/>
    <property type="match status" value="1"/>
</dbReference>
<dbReference type="InterPro" id="IPR001505">
    <property type="entry name" value="Copper_CuA"/>
</dbReference>
<dbReference type="Pfam" id="PF00034">
    <property type="entry name" value="Cytochrom_C"/>
    <property type="match status" value="1"/>
</dbReference>
<dbReference type="SUPFAM" id="SSF81464">
    <property type="entry name" value="Cytochrome c oxidase subunit II-like, transmembrane region"/>
    <property type="match status" value="1"/>
</dbReference>
<evidence type="ECO:0000313" key="20">
    <source>
        <dbReference type="Proteomes" id="UP000280346"/>
    </source>
</evidence>
<evidence type="ECO:0000256" key="16">
    <source>
        <dbReference type="SAM" id="Phobius"/>
    </source>
</evidence>
<dbReference type="PANTHER" id="PTHR22888:SF9">
    <property type="entry name" value="CYTOCHROME C OXIDASE SUBUNIT 2"/>
    <property type="match status" value="1"/>
</dbReference>
<dbReference type="Pfam" id="PF00116">
    <property type="entry name" value="COX2"/>
    <property type="match status" value="1"/>
</dbReference>
<keyword evidence="7 15" id="KW-0479">Metal-binding</keyword>
<dbReference type="InterPro" id="IPR036257">
    <property type="entry name" value="Cyt_c_oxidase_su2_TM_sf"/>
</dbReference>
<evidence type="ECO:0000256" key="9">
    <source>
        <dbReference type="ARBA" id="ARBA00022982"/>
    </source>
</evidence>
<accession>A0A433J4I5</accession>
<dbReference type="OrthoDB" id="9781261at2"/>
<dbReference type="GO" id="GO:0016020">
    <property type="term" value="C:membrane"/>
    <property type="evidence" value="ECO:0007669"/>
    <property type="project" value="UniProtKB-SubCell"/>
</dbReference>
<dbReference type="InterPro" id="IPR036909">
    <property type="entry name" value="Cyt_c-like_dom_sf"/>
</dbReference>
<proteinExistence type="inferred from homology"/>
<dbReference type="GO" id="GO:0042773">
    <property type="term" value="P:ATP synthesis coupled electron transport"/>
    <property type="evidence" value="ECO:0007669"/>
    <property type="project" value="TreeGrafter"/>
</dbReference>
<evidence type="ECO:0000259" key="18">
    <source>
        <dbReference type="PROSITE" id="PS51007"/>
    </source>
</evidence>
<evidence type="ECO:0000259" key="17">
    <source>
        <dbReference type="PROSITE" id="PS50857"/>
    </source>
</evidence>
<dbReference type="GO" id="GO:0020037">
    <property type="term" value="F:heme binding"/>
    <property type="evidence" value="ECO:0007669"/>
    <property type="project" value="InterPro"/>
</dbReference>
<evidence type="ECO:0000256" key="12">
    <source>
        <dbReference type="ARBA" id="ARBA00023008"/>
    </source>
</evidence>
<dbReference type="RefSeq" id="WP_127001445.1">
    <property type="nucleotide sequence ID" value="NZ_JBNPXW010000001.1"/>
</dbReference>
<dbReference type="Gene3D" id="1.10.287.90">
    <property type="match status" value="1"/>
</dbReference>
<evidence type="ECO:0000256" key="1">
    <source>
        <dbReference type="ARBA" id="ARBA00004141"/>
    </source>
</evidence>
<evidence type="ECO:0000256" key="3">
    <source>
        <dbReference type="ARBA" id="ARBA00012949"/>
    </source>
</evidence>
<comment type="subcellular location">
    <subcellularLocation>
        <location evidence="1">Membrane</location>
        <topology evidence="1">Multi-pass membrane protein</topology>
    </subcellularLocation>
</comment>
<evidence type="ECO:0000256" key="10">
    <source>
        <dbReference type="ARBA" id="ARBA00022989"/>
    </source>
</evidence>
<feature type="domain" description="Cytochrome oxidase subunit II copper A binding" evidence="17">
    <location>
        <begin position="95"/>
        <end position="206"/>
    </location>
</feature>
<keyword evidence="11 15" id="KW-0408">Iron</keyword>
<evidence type="ECO:0000256" key="6">
    <source>
        <dbReference type="ARBA" id="ARBA00022692"/>
    </source>
</evidence>
<dbReference type="InterPro" id="IPR009056">
    <property type="entry name" value="Cyt_c-like_dom"/>
</dbReference>
<dbReference type="SUPFAM" id="SSF49503">
    <property type="entry name" value="Cupredoxins"/>
    <property type="match status" value="1"/>
</dbReference>
<dbReference type="SUPFAM" id="SSF46626">
    <property type="entry name" value="Cytochrome c"/>
    <property type="match status" value="1"/>
</dbReference>
<evidence type="ECO:0000256" key="2">
    <source>
        <dbReference type="ARBA" id="ARBA00007866"/>
    </source>
</evidence>
<comment type="catalytic activity">
    <reaction evidence="14">
        <text>4 Fe(II)-[cytochrome c] + O2 + 8 H(+)(in) = 4 Fe(III)-[cytochrome c] + 2 H2O + 4 H(+)(out)</text>
        <dbReference type="Rhea" id="RHEA:11436"/>
        <dbReference type="Rhea" id="RHEA-COMP:10350"/>
        <dbReference type="Rhea" id="RHEA-COMP:14399"/>
        <dbReference type="ChEBI" id="CHEBI:15377"/>
        <dbReference type="ChEBI" id="CHEBI:15378"/>
        <dbReference type="ChEBI" id="CHEBI:15379"/>
        <dbReference type="ChEBI" id="CHEBI:29033"/>
        <dbReference type="ChEBI" id="CHEBI:29034"/>
        <dbReference type="EC" id="7.1.1.9"/>
    </reaction>
</comment>
<gene>
    <name evidence="19" type="ORF">EJ913_20795</name>
</gene>
<keyword evidence="4" id="KW-0813">Transport</keyword>
<keyword evidence="13 16" id="KW-0472">Membrane</keyword>
<dbReference type="PROSITE" id="PS51007">
    <property type="entry name" value="CYTC"/>
    <property type="match status" value="1"/>
</dbReference>
<dbReference type="Gene3D" id="2.60.40.420">
    <property type="entry name" value="Cupredoxins - blue copper proteins"/>
    <property type="match status" value="1"/>
</dbReference>
<comment type="caution">
    <text evidence="19">The sequence shown here is derived from an EMBL/GenBank/DDBJ whole genome shotgun (WGS) entry which is preliminary data.</text>
</comment>
<sequence>MSIPLWPRAASFYADRIDLLVVSFSALLLCLAVPVFVAILWFAVKYRRGSPAERGGPVKREAGIEAAWMAIPFLLSLGFWFWAAELFFVRSTPPPGTLDITVVGKQWMWKAQHPGGQSEIDTLHVPAGQPVRLRMTSQDVIHSLFLPELRLKQDVLPGRTTELWFQADRPGTYALRCTQFCGTDHATMGGELVVLPPTGYADWLSTSAVEPTLAQEGAALFRRLGCSGCHGSSGGGGAGGGGGSAVRAPDLGGIYRLPQPLADGGTVIADERYLRDSILDPVAQVVAGYEPVMPSFAGKLEEADLMRLVAYIASLKPPSGTTP</sequence>
<dbReference type="EMBL" id="RZIJ01000018">
    <property type="protein sequence ID" value="RUQ67120.1"/>
    <property type="molecule type" value="Genomic_DNA"/>
</dbReference>